<comment type="similarity">
    <text evidence="4">Belongs to the cyclin family.</text>
</comment>
<dbReference type="OMA" id="RILTVWM"/>
<dbReference type="GeneTree" id="ENSGT00940000155180"/>
<dbReference type="InterPro" id="IPR036915">
    <property type="entry name" value="Cyclin-like_sf"/>
</dbReference>
<reference evidence="6 7" key="1">
    <citation type="journal article" date="2011" name="Genome Biol. Evol.">
        <title>Integration of the genetic map and genome assembly of fugu facilitates insights into distinct features of genome evolution in teleosts and mammals.</title>
        <authorList>
            <person name="Kai W."/>
            <person name="Kikuchi K."/>
            <person name="Tohari S."/>
            <person name="Chew A.K."/>
            <person name="Tay A."/>
            <person name="Fujiwara A."/>
            <person name="Hosoya S."/>
            <person name="Suetake H."/>
            <person name="Naruse K."/>
            <person name="Brenner S."/>
            <person name="Suzuki Y."/>
            <person name="Venkatesh B."/>
        </authorList>
    </citation>
    <scope>NUCLEOTIDE SEQUENCE [LARGE SCALE GENOMIC DNA]</scope>
</reference>
<evidence type="ECO:0000259" key="5">
    <source>
        <dbReference type="SMART" id="SM00385"/>
    </source>
</evidence>
<dbReference type="CDD" id="cd20516">
    <property type="entry name" value="CYCLIN_CCND_rpt2"/>
    <property type="match status" value="1"/>
</dbReference>
<comment type="function">
    <text evidence="1">Essential for the control of the cell cycle at the G2/M (mitosis) transition.</text>
</comment>
<dbReference type="Pfam" id="PF02984">
    <property type="entry name" value="Cyclin_C"/>
    <property type="match status" value="1"/>
</dbReference>
<organism evidence="6 7">
    <name type="scientific">Takifugu rubripes</name>
    <name type="common">Japanese pufferfish</name>
    <name type="synonym">Fugu rubripes</name>
    <dbReference type="NCBI Taxonomy" id="31033"/>
    <lineage>
        <taxon>Eukaryota</taxon>
        <taxon>Metazoa</taxon>
        <taxon>Chordata</taxon>
        <taxon>Craniata</taxon>
        <taxon>Vertebrata</taxon>
        <taxon>Euteleostomi</taxon>
        <taxon>Actinopterygii</taxon>
        <taxon>Neopterygii</taxon>
        <taxon>Teleostei</taxon>
        <taxon>Neoteleostei</taxon>
        <taxon>Acanthomorphata</taxon>
        <taxon>Eupercaria</taxon>
        <taxon>Tetraodontiformes</taxon>
        <taxon>Tetradontoidea</taxon>
        <taxon>Tetraodontidae</taxon>
        <taxon>Takifugu</taxon>
    </lineage>
</organism>
<dbReference type="STRING" id="31033.ENSTRUP00000022925"/>
<dbReference type="Ensembl" id="ENSTRUT00000023021.3">
    <property type="protein sequence ID" value="ENSTRUP00000022925.3"/>
    <property type="gene ID" value="ENSTRUG00000009116.3"/>
</dbReference>
<dbReference type="InParanoid" id="H2TE33"/>
<name>H2TE33_TAKRU</name>
<proteinExistence type="inferred from homology"/>
<keyword evidence="2 4" id="KW-0195">Cyclin</keyword>
<sequence length="300" mass="33317">MFQIKEGIYEAQHEVVNRAVSDHSVTGDTRVLQHLMAMEKTCTVSPYFDTVQRDIQPYMRRILVEWMFRVCEEQQCEEEVFPQAVLYLDCYLSRFATEMSDLQLLGAVCMLLASKMRDSVHLTAGKLSIYTDNSVPVSEILQWELSVVSQLDWCLPSVVPSDFLEPILHALPFFQSQHLPNMCRHVHSYVALAATDCRFSAFLPSTVACACLSVALWKLKLADRAHVSGPVLQFVAKLLSTDAVSNVWRAENKLLSALVSAPASGTVLCLQTELDSPLLRAPGKPVAREDTLVSGGGLVA</sequence>
<dbReference type="SUPFAM" id="SSF47954">
    <property type="entry name" value="Cyclin-like"/>
    <property type="match status" value="2"/>
</dbReference>
<evidence type="ECO:0000313" key="7">
    <source>
        <dbReference type="Proteomes" id="UP000005226"/>
    </source>
</evidence>
<dbReference type="FunFam" id="1.10.472.10:FF:000003">
    <property type="entry name" value="G1/S-specific cyclin-D2"/>
    <property type="match status" value="1"/>
</dbReference>
<dbReference type="InterPro" id="IPR004367">
    <property type="entry name" value="Cyclin_C-dom"/>
</dbReference>
<dbReference type="InterPro" id="IPR013763">
    <property type="entry name" value="Cyclin-like_dom"/>
</dbReference>
<gene>
    <name evidence="6" type="primary">ccnd3</name>
</gene>
<comment type="subunit">
    <text evidence="3">Interacts with the CDK1 protein kinase to form a serine/threonine kinase holoenzyme complex also known as maturation promoting factor (MPF). The cyclin subunit imparts substrate specificity to the complex.</text>
</comment>
<evidence type="ECO:0000256" key="2">
    <source>
        <dbReference type="ARBA" id="ARBA00023127"/>
    </source>
</evidence>
<dbReference type="InterPro" id="IPR006671">
    <property type="entry name" value="Cyclin_N"/>
</dbReference>
<dbReference type="Pfam" id="PF00134">
    <property type="entry name" value="Cyclin_N"/>
    <property type="match status" value="1"/>
</dbReference>
<dbReference type="InterPro" id="IPR039361">
    <property type="entry name" value="Cyclin"/>
</dbReference>
<reference evidence="6" key="3">
    <citation type="submission" date="2025-09" db="UniProtKB">
        <authorList>
            <consortium name="Ensembl"/>
        </authorList>
    </citation>
    <scope>IDENTIFICATION</scope>
</reference>
<reference evidence="6" key="2">
    <citation type="submission" date="2025-08" db="UniProtKB">
        <authorList>
            <consortium name="Ensembl"/>
        </authorList>
    </citation>
    <scope>IDENTIFICATION</scope>
</reference>
<feature type="domain" description="Cyclin-like" evidence="5">
    <location>
        <begin position="65"/>
        <end position="149"/>
    </location>
</feature>
<dbReference type="AlphaFoldDB" id="H2TE33"/>
<evidence type="ECO:0000256" key="4">
    <source>
        <dbReference type="RuleBase" id="RU000383"/>
    </source>
</evidence>
<dbReference type="Gene3D" id="1.10.472.10">
    <property type="entry name" value="Cyclin-like"/>
    <property type="match status" value="2"/>
</dbReference>
<protein>
    <submittedName>
        <fullName evidence="6">Cyclin D3</fullName>
    </submittedName>
</protein>
<accession>H2TE33</accession>
<dbReference type="HOGENOM" id="CLU_052190_0_0_1"/>
<keyword evidence="7" id="KW-1185">Reference proteome</keyword>
<evidence type="ECO:0000256" key="1">
    <source>
        <dbReference type="ARBA" id="ARBA00003222"/>
    </source>
</evidence>
<evidence type="ECO:0000313" key="6">
    <source>
        <dbReference type="Ensembl" id="ENSTRUP00000022925.3"/>
    </source>
</evidence>
<dbReference type="PANTHER" id="PTHR10177">
    <property type="entry name" value="CYCLINS"/>
    <property type="match status" value="1"/>
</dbReference>
<dbReference type="Proteomes" id="UP000005226">
    <property type="component" value="Chromosome 19"/>
</dbReference>
<dbReference type="SMART" id="SM00385">
    <property type="entry name" value="CYCLIN"/>
    <property type="match status" value="1"/>
</dbReference>
<evidence type="ECO:0000256" key="3">
    <source>
        <dbReference type="ARBA" id="ARBA00025821"/>
    </source>
</evidence>